<dbReference type="GO" id="GO:0016787">
    <property type="term" value="F:hydrolase activity"/>
    <property type="evidence" value="ECO:0007669"/>
    <property type="project" value="UniProtKB-KW"/>
</dbReference>
<gene>
    <name evidence="2" type="ORF">DWZ11_07655</name>
</gene>
<proteinExistence type="predicted"/>
<dbReference type="AlphaFoldDB" id="A0A411ZPJ3"/>
<feature type="domain" description="AB hydrolase-1" evidence="1">
    <location>
        <begin position="71"/>
        <end position="248"/>
    </location>
</feature>
<dbReference type="PANTHER" id="PTHR43194">
    <property type="entry name" value="HYDROLASE ALPHA/BETA FOLD FAMILY"/>
    <property type="match status" value="1"/>
</dbReference>
<sequence>MTANIFISSAGAMDKPVTIVDQGSFFAGGTVIQAEGNRDFYKPTKPEGQTLHGDHAYVFYQKPQNAHKYPLVFLHGAGQSSKTWETTPDGRDGFQNIFLSKGYSVYLIDQPRRGKAGQSIVAGNISAQPNDQLWYDNFRLGKYPNLYKDVQFPKDQESLNQFFRQMTPDTGAYDKDVISDAVAKVFDKSGDGILITHSQGGEPGWFTAIKTDKVKAIVAYEPGSGFVFPEGEEPEPIQTTSPFGALKANTIPLKDFMKLTKIPIVIYYGDNIATEPTDEWNKDNWRIRLQMARLWAEAINRHGGDAEVVYLPDLNIRGNTHFMFADLNNKDIANLMEAWLKEKSLDK</sequence>
<evidence type="ECO:0000313" key="2">
    <source>
        <dbReference type="EMBL" id="RGQ04685.1"/>
    </source>
</evidence>
<dbReference type="EMBL" id="QRST01000013">
    <property type="protein sequence ID" value="RGQ04685.1"/>
    <property type="molecule type" value="Genomic_DNA"/>
</dbReference>
<dbReference type="CDD" id="cd12810">
    <property type="entry name" value="Esterase_713_like-3"/>
    <property type="match status" value="1"/>
</dbReference>
<accession>A0A411ZPJ3</accession>
<reference evidence="2 3" key="1">
    <citation type="submission" date="2018-08" db="EMBL/GenBank/DDBJ databases">
        <title>A genome reference for cultivated species of the human gut microbiota.</title>
        <authorList>
            <person name="Zou Y."/>
            <person name="Xue W."/>
            <person name="Luo G."/>
        </authorList>
    </citation>
    <scope>NUCLEOTIDE SEQUENCE [LARGE SCALE GENOMIC DNA]</scope>
    <source>
        <strain evidence="2 3">AF29-2</strain>
    </source>
</reference>
<evidence type="ECO:0000259" key="1">
    <source>
        <dbReference type="Pfam" id="PF12697"/>
    </source>
</evidence>
<dbReference type="InterPro" id="IPR000073">
    <property type="entry name" value="AB_hydrolase_1"/>
</dbReference>
<dbReference type="PANTHER" id="PTHR43194:SF4">
    <property type="entry name" value="AB HYDROLASE-1 DOMAIN-CONTAINING PROTEIN"/>
    <property type="match status" value="1"/>
</dbReference>
<keyword evidence="2" id="KW-0378">Hydrolase</keyword>
<dbReference type="InterPro" id="IPR029058">
    <property type="entry name" value="AB_hydrolase_fold"/>
</dbReference>
<dbReference type="Proteomes" id="UP000284662">
    <property type="component" value="Unassembled WGS sequence"/>
</dbReference>
<dbReference type="Pfam" id="PF12697">
    <property type="entry name" value="Abhydrolase_6"/>
    <property type="match status" value="1"/>
</dbReference>
<name>A0A411ZPJ3_9FIRM</name>
<protein>
    <submittedName>
        <fullName evidence="2">Alpha/beta fold hydrolase</fullName>
    </submittedName>
</protein>
<organism evidence="2 3">
    <name type="scientific">Megamonas rupellensis</name>
    <dbReference type="NCBI Taxonomy" id="491921"/>
    <lineage>
        <taxon>Bacteria</taxon>
        <taxon>Bacillati</taxon>
        <taxon>Bacillota</taxon>
        <taxon>Negativicutes</taxon>
        <taxon>Selenomonadales</taxon>
        <taxon>Selenomonadaceae</taxon>
        <taxon>Megamonas</taxon>
    </lineage>
</organism>
<dbReference type="InterPro" id="IPR050228">
    <property type="entry name" value="Carboxylesterase_BioH"/>
</dbReference>
<evidence type="ECO:0000313" key="3">
    <source>
        <dbReference type="Proteomes" id="UP000284662"/>
    </source>
</evidence>
<dbReference type="Gene3D" id="3.40.50.1820">
    <property type="entry name" value="alpha/beta hydrolase"/>
    <property type="match status" value="1"/>
</dbReference>
<dbReference type="SUPFAM" id="SSF53474">
    <property type="entry name" value="alpha/beta-Hydrolases"/>
    <property type="match status" value="1"/>
</dbReference>
<comment type="caution">
    <text evidence="2">The sequence shown here is derived from an EMBL/GenBank/DDBJ whole genome shotgun (WGS) entry which is preliminary data.</text>
</comment>